<dbReference type="InterPro" id="IPR032675">
    <property type="entry name" value="LRR_dom_sf"/>
</dbReference>
<proteinExistence type="predicted"/>
<evidence type="ECO:0000313" key="1">
    <source>
        <dbReference type="EMBL" id="KIK26239.1"/>
    </source>
</evidence>
<dbReference type="AlphaFoldDB" id="A0A0C9ZJW8"/>
<evidence type="ECO:0000313" key="2">
    <source>
        <dbReference type="Proteomes" id="UP000054018"/>
    </source>
</evidence>
<organism evidence="1 2">
    <name type="scientific">Pisolithus microcarpus 441</name>
    <dbReference type="NCBI Taxonomy" id="765257"/>
    <lineage>
        <taxon>Eukaryota</taxon>
        <taxon>Fungi</taxon>
        <taxon>Dikarya</taxon>
        <taxon>Basidiomycota</taxon>
        <taxon>Agaricomycotina</taxon>
        <taxon>Agaricomycetes</taxon>
        <taxon>Agaricomycetidae</taxon>
        <taxon>Boletales</taxon>
        <taxon>Sclerodermatineae</taxon>
        <taxon>Pisolithaceae</taxon>
        <taxon>Pisolithus</taxon>
    </lineage>
</organism>
<name>A0A0C9ZJW8_9AGAM</name>
<dbReference type="Gene3D" id="3.80.10.10">
    <property type="entry name" value="Ribonuclease Inhibitor"/>
    <property type="match status" value="1"/>
</dbReference>
<sequence length="557" mass="63415">MSILNGDVLHIVSNELFYSEGGGTGSSLLNLSIVSRLCRQACLPIIFSEVRWPRKSKTNPDDELCFLPESLRPHVRLEIHLQLIWHDEWTEPGRLRHGCFNRDGMYVPFDLGVVSSAIVCMPKLNKITMSFPFIPPQSLFVAIGQCPSLTSFSLMDTPIDMGLVSVYPVSLSRVNLTPVGQSLRIGDGPTYPTLCDISYFTRDWRRKYRIEAQYRGLREPRACGVFLRQQAPCLTHLEVSGDLCSFATLAAVQWPELHTLVLYGHVPGTQTLCPFPVTPPPEASIWDALERMPVLSDLRLLFSPWRRKLFSLLPEDRFPDPKHLQKLASLTNFAISNACELDGILKYFPSLQKLAILAMVDLPRWPVALNDAEANRVVADVAESGCPLKHLRIIIEDKLTPELCHLIASLFPLLELLEIERCGYHDGKSMSTCQEFVDALLPLSALQSLRLCMQFPEYDEVDEMESWKAVRAQSADLFANQLKNIRQVGFEYRKRTGTHRYQDSWIDFTITRCEDNKENGWGTALRGGYRDQRCVLRQLPKSWYAFPEVWTPTRLPF</sequence>
<reference evidence="1 2" key="1">
    <citation type="submission" date="2014-04" db="EMBL/GenBank/DDBJ databases">
        <authorList>
            <consortium name="DOE Joint Genome Institute"/>
            <person name="Kuo A."/>
            <person name="Kohler A."/>
            <person name="Costa M.D."/>
            <person name="Nagy L.G."/>
            <person name="Floudas D."/>
            <person name="Copeland A."/>
            <person name="Barry K.W."/>
            <person name="Cichocki N."/>
            <person name="Veneault-Fourrey C."/>
            <person name="LaButti K."/>
            <person name="Lindquist E.A."/>
            <person name="Lipzen A."/>
            <person name="Lundell T."/>
            <person name="Morin E."/>
            <person name="Murat C."/>
            <person name="Sun H."/>
            <person name="Tunlid A."/>
            <person name="Henrissat B."/>
            <person name="Grigoriev I.V."/>
            <person name="Hibbett D.S."/>
            <person name="Martin F."/>
            <person name="Nordberg H.P."/>
            <person name="Cantor M.N."/>
            <person name="Hua S.X."/>
        </authorList>
    </citation>
    <scope>NUCLEOTIDE SEQUENCE [LARGE SCALE GENOMIC DNA]</scope>
    <source>
        <strain evidence="1 2">441</strain>
    </source>
</reference>
<dbReference type="OrthoDB" id="2747524at2759"/>
<gene>
    <name evidence="1" type="ORF">PISMIDRAFT_95369</name>
</gene>
<dbReference type="Proteomes" id="UP000054018">
    <property type="component" value="Unassembled WGS sequence"/>
</dbReference>
<dbReference type="STRING" id="765257.A0A0C9ZJW8"/>
<accession>A0A0C9ZJW8</accession>
<keyword evidence="2" id="KW-1185">Reference proteome</keyword>
<dbReference type="HOGENOM" id="CLU_025515_0_0_1"/>
<dbReference type="EMBL" id="KN833703">
    <property type="protein sequence ID" value="KIK26239.1"/>
    <property type="molecule type" value="Genomic_DNA"/>
</dbReference>
<dbReference type="SUPFAM" id="SSF52047">
    <property type="entry name" value="RNI-like"/>
    <property type="match status" value="1"/>
</dbReference>
<reference evidence="2" key="2">
    <citation type="submission" date="2015-01" db="EMBL/GenBank/DDBJ databases">
        <title>Evolutionary Origins and Diversification of the Mycorrhizal Mutualists.</title>
        <authorList>
            <consortium name="DOE Joint Genome Institute"/>
            <consortium name="Mycorrhizal Genomics Consortium"/>
            <person name="Kohler A."/>
            <person name="Kuo A."/>
            <person name="Nagy L.G."/>
            <person name="Floudas D."/>
            <person name="Copeland A."/>
            <person name="Barry K.W."/>
            <person name="Cichocki N."/>
            <person name="Veneault-Fourrey C."/>
            <person name="LaButti K."/>
            <person name="Lindquist E.A."/>
            <person name="Lipzen A."/>
            <person name="Lundell T."/>
            <person name="Morin E."/>
            <person name="Murat C."/>
            <person name="Riley R."/>
            <person name="Ohm R."/>
            <person name="Sun H."/>
            <person name="Tunlid A."/>
            <person name="Henrissat B."/>
            <person name="Grigoriev I.V."/>
            <person name="Hibbett D.S."/>
            <person name="Martin F."/>
        </authorList>
    </citation>
    <scope>NUCLEOTIDE SEQUENCE [LARGE SCALE GENOMIC DNA]</scope>
    <source>
        <strain evidence="2">441</strain>
    </source>
</reference>
<protein>
    <submittedName>
        <fullName evidence="1">Uncharacterized protein</fullName>
    </submittedName>
</protein>